<keyword evidence="6" id="KW-0560">Oxidoreductase</keyword>
<dbReference type="OrthoDB" id="5956163at2759"/>
<dbReference type="Proteomes" id="UP000440578">
    <property type="component" value="Unassembled WGS sequence"/>
</dbReference>
<keyword evidence="3" id="KW-0285">Flavoprotein</keyword>
<reference evidence="12 13" key="1">
    <citation type="submission" date="2019-07" db="EMBL/GenBank/DDBJ databases">
        <title>Draft genome assembly of a fouling barnacle, Amphibalanus amphitrite (Darwin, 1854): The first reference genome for Thecostraca.</title>
        <authorList>
            <person name="Kim W."/>
        </authorList>
    </citation>
    <scope>NUCLEOTIDE SEQUENCE [LARGE SCALE GENOMIC DNA]</scope>
    <source>
        <strain evidence="12">SNU_AA5</strain>
        <tissue evidence="12">Soma without cirri and trophi</tissue>
    </source>
</reference>
<dbReference type="InterPro" id="IPR004099">
    <property type="entry name" value="Pyr_nucl-diS_OxRdtase_dimer"/>
</dbReference>
<dbReference type="PANTHER" id="PTHR42737:SF2">
    <property type="entry name" value="GLUTATHIONE REDUCTASE"/>
    <property type="match status" value="1"/>
</dbReference>
<dbReference type="GO" id="GO:0004362">
    <property type="term" value="F:glutathione-disulfide reductase (NADPH) activity"/>
    <property type="evidence" value="ECO:0007669"/>
    <property type="project" value="TreeGrafter"/>
</dbReference>
<evidence type="ECO:0000256" key="3">
    <source>
        <dbReference type="ARBA" id="ARBA00022630"/>
    </source>
</evidence>
<dbReference type="Gene3D" id="3.30.390.30">
    <property type="match status" value="1"/>
</dbReference>
<dbReference type="SUPFAM" id="SSF51905">
    <property type="entry name" value="FAD/NAD(P)-binding domain"/>
    <property type="match status" value="1"/>
</dbReference>
<evidence type="ECO:0000256" key="2">
    <source>
        <dbReference type="ARBA" id="ARBA00007532"/>
    </source>
</evidence>
<evidence type="ECO:0000256" key="6">
    <source>
        <dbReference type="ARBA" id="ARBA00023002"/>
    </source>
</evidence>
<keyword evidence="4" id="KW-0274">FAD</keyword>
<evidence type="ECO:0000256" key="5">
    <source>
        <dbReference type="ARBA" id="ARBA00022857"/>
    </source>
</evidence>
<evidence type="ECO:0000313" key="12">
    <source>
        <dbReference type="EMBL" id="KAF0288256.1"/>
    </source>
</evidence>
<dbReference type="GO" id="GO:0050660">
    <property type="term" value="F:flavin adenine dinucleotide binding"/>
    <property type="evidence" value="ECO:0007669"/>
    <property type="project" value="InterPro"/>
</dbReference>
<name>A0A6A4V0L4_AMPAM</name>
<dbReference type="SUPFAM" id="SSF55424">
    <property type="entry name" value="FAD/NAD-linked reductases, dimerisation (C-terminal) domain"/>
    <property type="match status" value="1"/>
</dbReference>
<dbReference type="PANTHER" id="PTHR42737">
    <property type="entry name" value="GLUTATHIONE REDUCTASE"/>
    <property type="match status" value="1"/>
</dbReference>
<dbReference type="GO" id="GO:0006749">
    <property type="term" value="P:glutathione metabolic process"/>
    <property type="evidence" value="ECO:0007669"/>
    <property type="project" value="TreeGrafter"/>
</dbReference>
<keyword evidence="7" id="KW-1015">Disulfide bond</keyword>
<dbReference type="Pfam" id="PF02852">
    <property type="entry name" value="Pyr_redox_dim"/>
    <property type="match status" value="1"/>
</dbReference>
<protein>
    <submittedName>
        <fullName evidence="12">Thioredoxin reductase 1, cytoplasmic</fullName>
    </submittedName>
</protein>
<feature type="domain" description="Pyridine nucleotide-disulphide oxidoreductase dimerisation" evidence="10">
    <location>
        <begin position="277"/>
        <end position="387"/>
    </location>
</feature>
<keyword evidence="5" id="KW-0521">NADP</keyword>
<keyword evidence="8" id="KW-0676">Redox-active center</keyword>
<evidence type="ECO:0000259" key="11">
    <source>
        <dbReference type="Pfam" id="PF07992"/>
    </source>
</evidence>
<accession>A0A6A4V0L4</accession>
<dbReference type="InterPro" id="IPR023753">
    <property type="entry name" value="FAD/NAD-binding_dom"/>
</dbReference>
<dbReference type="PRINTS" id="PR00368">
    <property type="entry name" value="FADPNR"/>
</dbReference>
<comment type="caution">
    <text evidence="12">The sequence shown here is derived from an EMBL/GenBank/DDBJ whole genome shotgun (WGS) entry which is preliminary data.</text>
</comment>
<keyword evidence="13" id="KW-1185">Reference proteome</keyword>
<gene>
    <name evidence="12" type="primary">TXNRD1</name>
    <name evidence="12" type="ORF">FJT64_013357</name>
</gene>
<comment type="similarity">
    <text evidence="2">Belongs to the class-I pyridine nucleotide-disulfide oxidoreductase family.</text>
</comment>
<evidence type="ECO:0000313" key="13">
    <source>
        <dbReference type="Proteomes" id="UP000440578"/>
    </source>
</evidence>
<dbReference type="GO" id="GO:0045454">
    <property type="term" value="P:cell redox homeostasis"/>
    <property type="evidence" value="ECO:0007669"/>
    <property type="project" value="InterPro"/>
</dbReference>
<evidence type="ECO:0000256" key="9">
    <source>
        <dbReference type="SAM" id="MobiDB-lite"/>
    </source>
</evidence>
<sequence>MVKGIQRHISSLNWGYRVQLRERHVTYMNAYAEFVDAHTLRTVDKKGRERLISARNVVLAMGGRPRIPDIPGAELGISSDDLFSAAAQPRPDAGGRRQLHRARVRRLPPRPRPAGHGDGPLHPPSRLRPADGRAGRRAPGATRRALPAPLRAHAARARRTRREEEADAAESRPSIRVTAQMEDGTTLVAEYDTVLFATGRRACTAGIGLEKIGVRLSPKDGKVMCNEAEQTSVEHVYAVGDILSGHPELTPVAIQAGRQLARRLVTGATALTDYQYIPTTVFTPAEYGCVGLSEEAAVERYGEHDIEVFHQYFTPLELTVPQRDENASYGKLICVKSQRQRVVGFHLVAPHAGEVTQGFAVALRLGATKADLDASVGIHPTVAEQFTFMFITKASGANSKSTGC</sequence>
<dbReference type="Gene3D" id="3.50.50.60">
    <property type="entry name" value="FAD/NAD(P)-binding domain"/>
    <property type="match status" value="2"/>
</dbReference>
<dbReference type="InterPro" id="IPR016156">
    <property type="entry name" value="FAD/NAD-linked_Rdtase_dimer_sf"/>
</dbReference>
<feature type="domain" description="FAD/NAD(P)-binding" evidence="11">
    <location>
        <begin position="165"/>
        <end position="257"/>
    </location>
</feature>
<proteinExistence type="inferred from homology"/>
<feature type="domain" description="FAD/NAD(P)-binding" evidence="11">
    <location>
        <begin position="7"/>
        <end position="79"/>
    </location>
</feature>
<dbReference type="EMBL" id="VIIS01002121">
    <property type="protein sequence ID" value="KAF0288256.1"/>
    <property type="molecule type" value="Genomic_DNA"/>
</dbReference>
<feature type="compositionally biased region" description="Low complexity" evidence="9">
    <location>
        <begin position="137"/>
        <end position="152"/>
    </location>
</feature>
<feature type="compositionally biased region" description="Basic residues" evidence="9">
    <location>
        <begin position="97"/>
        <end position="109"/>
    </location>
</feature>
<dbReference type="Pfam" id="PF07992">
    <property type="entry name" value="Pyr_redox_2"/>
    <property type="match status" value="2"/>
</dbReference>
<dbReference type="PRINTS" id="PR00411">
    <property type="entry name" value="PNDRDTASEI"/>
</dbReference>
<dbReference type="GO" id="GO:0005739">
    <property type="term" value="C:mitochondrion"/>
    <property type="evidence" value="ECO:0007669"/>
    <property type="project" value="TreeGrafter"/>
</dbReference>
<evidence type="ECO:0000256" key="4">
    <source>
        <dbReference type="ARBA" id="ARBA00022827"/>
    </source>
</evidence>
<evidence type="ECO:0000256" key="1">
    <source>
        <dbReference type="ARBA" id="ARBA00001974"/>
    </source>
</evidence>
<organism evidence="12 13">
    <name type="scientific">Amphibalanus amphitrite</name>
    <name type="common">Striped barnacle</name>
    <name type="synonym">Balanus amphitrite</name>
    <dbReference type="NCBI Taxonomy" id="1232801"/>
    <lineage>
        <taxon>Eukaryota</taxon>
        <taxon>Metazoa</taxon>
        <taxon>Ecdysozoa</taxon>
        <taxon>Arthropoda</taxon>
        <taxon>Crustacea</taxon>
        <taxon>Multicrustacea</taxon>
        <taxon>Cirripedia</taxon>
        <taxon>Thoracica</taxon>
        <taxon>Thoracicalcarea</taxon>
        <taxon>Balanomorpha</taxon>
        <taxon>Balanoidea</taxon>
        <taxon>Balanidae</taxon>
        <taxon>Amphibalaninae</taxon>
        <taxon>Amphibalanus</taxon>
    </lineage>
</organism>
<feature type="region of interest" description="Disordered" evidence="9">
    <location>
        <begin position="85"/>
        <end position="172"/>
    </location>
</feature>
<dbReference type="GO" id="GO:0005829">
    <property type="term" value="C:cytosol"/>
    <property type="evidence" value="ECO:0007669"/>
    <property type="project" value="TreeGrafter"/>
</dbReference>
<evidence type="ECO:0000259" key="10">
    <source>
        <dbReference type="Pfam" id="PF02852"/>
    </source>
</evidence>
<dbReference type="AlphaFoldDB" id="A0A6A4V0L4"/>
<comment type="cofactor">
    <cofactor evidence="1">
        <name>FAD</name>
        <dbReference type="ChEBI" id="CHEBI:57692"/>
    </cofactor>
</comment>
<evidence type="ECO:0000256" key="7">
    <source>
        <dbReference type="ARBA" id="ARBA00023157"/>
    </source>
</evidence>
<dbReference type="InterPro" id="IPR046952">
    <property type="entry name" value="GSHR/TRXR-like"/>
</dbReference>
<dbReference type="InterPro" id="IPR036188">
    <property type="entry name" value="FAD/NAD-bd_sf"/>
</dbReference>
<dbReference type="FunFam" id="3.30.390.30:FF:000004">
    <property type="entry name" value="Thioredoxin reductase 1, cytoplasmic"/>
    <property type="match status" value="1"/>
</dbReference>
<dbReference type="GO" id="GO:0034599">
    <property type="term" value="P:cellular response to oxidative stress"/>
    <property type="evidence" value="ECO:0007669"/>
    <property type="project" value="TreeGrafter"/>
</dbReference>
<evidence type="ECO:0000256" key="8">
    <source>
        <dbReference type="ARBA" id="ARBA00023284"/>
    </source>
</evidence>